<feature type="compositionally biased region" description="Basic and acidic residues" evidence="1">
    <location>
        <begin position="41"/>
        <end position="50"/>
    </location>
</feature>
<feature type="compositionally biased region" description="Polar residues" evidence="1">
    <location>
        <begin position="448"/>
        <end position="464"/>
    </location>
</feature>
<feature type="region of interest" description="Disordered" evidence="1">
    <location>
        <begin position="792"/>
        <end position="838"/>
    </location>
</feature>
<feature type="region of interest" description="Disordered" evidence="1">
    <location>
        <begin position="429"/>
        <end position="464"/>
    </location>
</feature>
<dbReference type="VEuPathDB" id="TriTrypDB:TcIL3000_0_33390"/>
<evidence type="ECO:0000313" key="3">
    <source>
        <dbReference type="Proteomes" id="UP000000702"/>
    </source>
</evidence>
<name>F9W5K8_TRYCI</name>
<feature type="region of interest" description="Disordered" evidence="1">
    <location>
        <begin position="521"/>
        <end position="546"/>
    </location>
</feature>
<feature type="compositionally biased region" description="Basic and acidic residues" evidence="1">
    <location>
        <begin position="84"/>
        <end position="97"/>
    </location>
</feature>
<evidence type="ECO:0000313" key="2">
    <source>
        <dbReference type="EMBL" id="CCD12460.1"/>
    </source>
</evidence>
<proteinExistence type="predicted"/>
<reference evidence="3" key="1">
    <citation type="submission" date="2011-07" db="EMBL/GenBank/DDBJ databases">
        <title>Divergent evolution of antigenic variation in African trypanosomes.</title>
        <authorList>
            <person name="Jackson A.P."/>
            <person name="Berry A."/>
            <person name="Allison H.C."/>
            <person name="Burton P."/>
            <person name="Anderson J."/>
            <person name="Aslett M."/>
            <person name="Brown R."/>
            <person name="Corton N."/>
            <person name="Harris D."/>
            <person name="Hauser H."/>
            <person name="Gamble J."/>
            <person name="Gilderthorp R."/>
            <person name="McQuillan J."/>
            <person name="Quail M.A."/>
            <person name="Sanders M."/>
            <person name="Van Tonder A."/>
            <person name="Ginger M.L."/>
            <person name="Donelson J.E."/>
            <person name="Field M.C."/>
            <person name="Barry J.D."/>
            <person name="Berriman M."/>
            <person name="Hertz-Fowler C."/>
        </authorList>
    </citation>
    <scope>NUCLEOTIDE SEQUENCE [LARGE SCALE GENOMIC DNA]</scope>
    <source>
        <strain evidence="3">IL3000</strain>
    </source>
</reference>
<dbReference type="Pfam" id="PF07004">
    <property type="entry name" value="SHIPPO-rpt"/>
    <property type="match status" value="27"/>
</dbReference>
<comment type="caution">
    <text evidence="2">The sequence shown here is derived from an EMBL/GenBank/DDBJ whole genome shotgun (WGS) entry which is preliminary data.</text>
</comment>
<reference evidence="2 3" key="2">
    <citation type="journal article" date="2012" name="Proc. Natl. Acad. Sci. U.S.A.">
        <title>Antigenic diversity is generated by distinct evolutionary mechanisms in African trypanosome species.</title>
        <authorList>
            <person name="Jackson A.P."/>
            <person name="Berry A."/>
            <person name="Aslett M."/>
            <person name="Allison H.C."/>
            <person name="Burton P."/>
            <person name="Vavrova-Anderson J."/>
            <person name="Brown R."/>
            <person name="Browne H."/>
            <person name="Corton N."/>
            <person name="Hauser H."/>
            <person name="Gamble J."/>
            <person name="Gilderthorp R."/>
            <person name="Marcello L."/>
            <person name="McQuillan J."/>
            <person name="Otto T.D."/>
            <person name="Quail M.A."/>
            <person name="Sanders M.J."/>
            <person name="van Tonder A."/>
            <person name="Ginger M.L."/>
            <person name="Field M.C."/>
            <person name="Barry J.D."/>
            <person name="Hertz-Fowler C."/>
            <person name="Berriman M."/>
        </authorList>
    </citation>
    <scope>NUCLEOTIDE SEQUENCE [LARGE SCALE GENOMIC DNA]</scope>
    <source>
        <strain evidence="2 3">IL3000</strain>
    </source>
</reference>
<dbReference type="InterPro" id="IPR010736">
    <property type="entry name" value="SHIPPO-rpt"/>
</dbReference>
<dbReference type="InterPro" id="IPR051291">
    <property type="entry name" value="CIMAP"/>
</dbReference>
<feature type="compositionally biased region" description="Basic and acidic residues" evidence="1">
    <location>
        <begin position="154"/>
        <end position="163"/>
    </location>
</feature>
<sequence>MDISCRASPVDDGGINESSIQSQVEFMYASILASVEMAMDREAAETEKAKKCPAKTGRSRDGAAASRTNVTEDNHAVRSVGAAPHDDVSIKPQDYNRKSNSKSRLAAPRLRCGDTGAEPSEVVAVAGSPSVRRAETATTNNSQRRLPPSTFGTGRKEISEPVRKTASPGPGSYFCTDNNSSSNGGVVRARGGDDNKSRQRQDEEEPPRLCGSTTKQKADKDELRRRQMKMLCQCYWKEMDDIEAPENPAAHAADCPCQTTRAPCNEWDDRSAHDVSDDENNLAYRRSGSRVKTRDRLQASISVVSPRLVGRLSSRGAIFGTSPRRTIFDGKESDTGRGLRNRSAHQRRGRSEGEPMCNVMPEWEAEFVGNDEMSFRERLARRGAAPSTGVETSPGPGTYDVSGGFSGYAPSTMKAVGAAFIGRAERKLHTTNNVPGPGAYNPGDKGVSDSTKQGQKSGCTLPASQRHLSILPTKEMMHSPGPGEYYVPSGAHVDARNRSPPAFSFSRAKLSRCGNLLLTKTVSPESADGPGPGTYDISTSSGDGRATFNKRSAIITAAKRGNSTWVGERASPPDGPGPGTYDPAKVEGGPAYLIGHRPTEHVEETPGPGQYELPQMSSGPQWLLSERPSSRQEYEPTPGPGEYSFPHYDLKCTHSSAPLFPTAPRVLHEQVKGAESLPGPGTYNTDKLEGTTRSAVMGTARRSPVFGHELHEEVPGPGAYTVEYTAREPRVASPLLGTTASRFSGGAGVVNNAETPGPGAYEVAYAENRLKGYGAVIGSAPREMLRGYGDTVDEPGPGAYDTTIPKDGPSFSMGQKYERRTEPEDSTPGPGKYDPRDSALKAPCAVIGDAPRFHLGGEEKKRLETPGPGAYMPEFPSSPPGAVVFGAGPRFVGGDTVPGNGCSSEPGPGSYHPQVPEKGIPGAAWSTEPRFVSEGVSEVPGPGAYEVRPCFPHNNAVNFAFSCGKCSEWAEGKESGLTPGPGAYAPRDMQDRTAPSAVFGSSPQRVPSLAEREALMRTGVGPGSYEVITPSPHSFHVTFGSSANERVPEDQRDEHTIGPGHYNPHDVATSCSRSAYIGSAPRLQSHKDSHDAPGPGTYSPGTYAAGGLLVGPVSFSTASRFDDGIGVGINGVDGATPGPGYYSVETEGTLGAAGRAPVFGKGPRVLDLKEREHSLFPGPSQYQAEGTSTKAGGPAYSFGAGPRMLTNDIASNSGLTPGPGAYDVNAPTFTQPCPRFGVEARNLGSPTCEEGPGPGTYNTEAAVAAISPTGPVHRFPTAAREAHDAATRDVPGPGQYGDWEVDNFAYRRLAAPSFPIGPRFVTQGNARESPGPGQYTPYNPQWDALPAHSFLMEARATSVGNEMDIPGPGRYDPRLPASVPHVAPFGTAPRPAGGVETDAIKYHYPGPGHYNPVLPVDSPGIRFTTAQRNTAAASINAESPGPGAYDVKVTGCEERGFQFMRAAAQGPSMVDMERARLPGPGAYSVPPAFPVTGGPGAAASFDRAPRFPYSGETQTEGPGPGAYDVEQTRLASGPFIGKAPRFTAEPVADNKNDDVLPGPGYYEINRGNLWSGVDGGVAMRFTSKRFPEDYDGAAGDVPGPASYSPVDTKGIKGGYSFPQAPRCTASDMHNTVSPPGPGEYDIPSTFCAAGGGSYSFGVDARMKDRGVTEHAPGPGSYDAARFMEHYQVGPAFSLKGKPLDRLATDDVPGPGSYNASRFMEQYCSGPAFSLKGKPTCIENAEEVPGPGSYDAARYTEQHCTGPAFTLRGKPTHREGENDNEVPGPGSYDAARFMEHYQVGPAFSLKGKPLDRLATDDVPGPGSYNASRFMEQYCSGPAFSLKGKPTCIENAEEVPGPGSYDAARYTEQHCTGPAFTLRGKPTHREGENDNEVPGPGMYSLHPVSTRAASFGVPPTIDKEAVFEAHVNESPGPAAYSIPSTLDQKAAAFGVAERSKGGKEENAPGPGAYLTGGPVVVMGGPAFQFGKQPRFTEATPAASNAPGPGAYHHPIEIKSSAPTFAFTGADRFVAPEPSSGGGPGVYYHPYPRDGVCNGPSLSFPKSVITAAGR</sequence>
<evidence type="ECO:0000256" key="1">
    <source>
        <dbReference type="SAM" id="MobiDB-lite"/>
    </source>
</evidence>
<feature type="compositionally biased region" description="Basic and acidic residues" evidence="1">
    <location>
        <begin position="190"/>
        <end position="201"/>
    </location>
</feature>
<feature type="region of interest" description="Disordered" evidence="1">
    <location>
        <begin position="41"/>
        <end position="222"/>
    </location>
</feature>
<organism evidence="2 3">
    <name type="scientific">Trypanosoma congolense (strain IL3000)</name>
    <dbReference type="NCBI Taxonomy" id="1068625"/>
    <lineage>
        <taxon>Eukaryota</taxon>
        <taxon>Discoba</taxon>
        <taxon>Euglenozoa</taxon>
        <taxon>Kinetoplastea</taxon>
        <taxon>Metakinetoplastina</taxon>
        <taxon>Trypanosomatida</taxon>
        <taxon>Trypanosomatidae</taxon>
        <taxon>Trypanosoma</taxon>
        <taxon>Nannomonas</taxon>
    </lineage>
</organism>
<feature type="compositionally biased region" description="Basic and acidic residues" evidence="1">
    <location>
        <begin position="326"/>
        <end position="337"/>
    </location>
</feature>
<feature type="region of interest" description="Disordered" evidence="1">
    <location>
        <begin position="1763"/>
        <end position="1782"/>
    </location>
</feature>
<dbReference type="OMA" id="HHVKTTA"/>
<protein>
    <submittedName>
        <fullName evidence="2">WGS project CAEQ00000000 data, annotated contig 1337</fullName>
    </submittedName>
</protein>
<keyword evidence="3" id="KW-1185">Reference proteome</keyword>
<dbReference type="EMBL" id="CAEQ01000726">
    <property type="protein sequence ID" value="CCD12460.1"/>
    <property type="molecule type" value="Genomic_DNA"/>
</dbReference>
<dbReference type="PANTHER" id="PTHR21580">
    <property type="entry name" value="SHIPPO-1-RELATED"/>
    <property type="match status" value="1"/>
</dbReference>
<feature type="compositionally biased region" description="Polar residues" evidence="1">
    <location>
        <begin position="175"/>
        <end position="184"/>
    </location>
</feature>
<feature type="region of interest" description="Disordered" evidence="1">
    <location>
        <begin position="559"/>
        <end position="639"/>
    </location>
</feature>
<feature type="region of interest" description="Disordered" evidence="1">
    <location>
        <begin position="323"/>
        <end position="356"/>
    </location>
</feature>
<feature type="compositionally biased region" description="Basic and acidic residues" evidence="1">
    <location>
        <begin position="1046"/>
        <end position="1056"/>
    </location>
</feature>
<feature type="compositionally biased region" description="Basic residues" evidence="1">
    <location>
        <begin position="339"/>
        <end position="348"/>
    </location>
</feature>
<feature type="region of interest" description="Disordered" evidence="1">
    <location>
        <begin position="1044"/>
        <end position="1064"/>
    </location>
</feature>
<accession>F9W5K8</accession>
<gene>
    <name evidence="2" type="ORF">TCIL3000_0_33390</name>
</gene>
<feature type="region of interest" description="Disordered" evidence="1">
    <location>
        <begin position="1873"/>
        <end position="1892"/>
    </location>
</feature>
<dbReference type="PANTHER" id="PTHR21580:SF28">
    <property type="entry name" value="BOREALIN N-TERMINAL DOMAIN-CONTAINING PROTEIN-RELATED"/>
    <property type="match status" value="1"/>
</dbReference>
<dbReference type="Proteomes" id="UP000000702">
    <property type="component" value="Unassembled WGS sequence"/>
</dbReference>